<evidence type="ECO:0000256" key="4">
    <source>
        <dbReference type="ARBA" id="ARBA00022898"/>
    </source>
</evidence>
<dbReference type="SUPFAM" id="SSF53383">
    <property type="entry name" value="PLP-dependent transferases"/>
    <property type="match status" value="1"/>
</dbReference>
<dbReference type="PROSITE" id="PS00600">
    <property type="entry name" value="AA_TRANSFER_CLASS_3"/>
    <property type="match status" value="1"/>
</dbReference>
<dbReference type="EMBL" id="DYVE01000292">
    <property type="protein sequence ID" value="HJG29227.1"/>
    <property type="molecule type" value="Genomic_DNA"/>
</dbReference>
<feature type="binding site" evidence="5">
    <location>
        <position position="138"/>
    </location>
    <ligand>
        <name>pyridoxal 5'-phosphate</name>
        <dbReference type="ChEBI" id="CHEBI:597326"/>
    </ligand>
</feature>
<comment type="subunit">
    <text evidence="5">Homodimer.</text>
</comment>
<dbReference type="Pfam" id="PF00202">
    <property type="entry name" value="Aminotran_3"/>
    <property type="match status" value="1"/>
</dbReference>
<protein>
    <recommendedName>
        <fullName evidence="5">Acetylornithine aminotransferase</fullName>
        <shortName evidence="5">ACOAT</shortName>
        <ecNumber evidence="5">2.6.1.11</ecNumber>
    </recommendedName>
</protein>
<gene>
    <name evidence="5" type="primary">argD</name>
    <name evidence="6" type="ORF">K8V20_11365</name>
</gene>
<keyword evidence="5" id="KW-0963">Cytoplasm</keyword>
<reference evidence="6" key="2">
    <citation type="submission" date="2021-09" db="EMBL/GenBank/DDBJ databases">
        <authorList>
            <person name="Gilroy R."/>
        </authorList>
    </citation>
    <scope>NUCLEOTIDE SEQUENCE</scope>
    <source>
        <strain evidence="6">ChiBcec21-2208</strain>
    </source>
</reference>
<dbReference type="PANTHER" id="PTHR11986">
    <property type="entry name" value="AMINOTRANSFERASE CLASS III"/>
    <property type="match status" value="1"/>
</dbReference>
<dbReference type="Gene3D" id="3.40.640.10">
    <property type="entry name" value="Type I PLP-dependent aspartate aminotransferase-like (Major domain)"/>
    <property type="match status" value="1"/>
</dbReference>
<keyword evidence="4 5" id="KW-0663">Pyridoxal phosphate</keyword>
<feature type="binding site" evidence="5">
    <location>
        <position position="281"/>
    </location>
    <ligand>
        <name>pyridoxal 5'-phosphate</name>
        <dbReference type="ChEBI" id="CHEBI:597326"/>
    </ligand>
</feature>
<dbReference type="InterPro" id="IPR004636">
    <property type="entry name" value="AcOrn/SuccOrn_fam"/>
</dbReference>
<keyword evidence="2 5" id="KW-0028">Amino-acid biosynthesis</keyword>
<evidence type="ECO:0000256" key="2">
    <source>
        <dbReference type="ARBA" id="ARBA00022605"/>
    </source>
</evidence>
<name>A0A921INP2_9FIRM</name>
<dbReference type="HAMAP" id="MF_01107">
    <property type="entry name" value="ArgD_aminotrans_3"/>
    <property type="match status" value="1"/>
</dbReference>
<evidence type="ECO:0000256" key="5">
    <source>
        <dbReference type="HAMAP-Rule" id="MF_01107"/>
    </source>
</evidence>
<dbReference type="GO" id="GO:0006526">
    <property type="term" value="P:L-arginine biosynthetic process"/>
    <property type="evidence" value="ECO:0007669"/>
    <property type="project" value="UniProtKB-UniRule"/>
</dbReference>
<feature type="binding site" evidence="5">
    <location>
        <position position="141"/>
    </location>
    <ligand>
        <name>N(2)-acetyl-L-ornithine</name>
        <dbReference type="ChEBI" id="CHEBI:57805"/>
    </ligand>
</feature>
<feature type="binding site" evidence="5">
    <location>
        <begin position="105"/>
        <end position="106"/>
    </location>
    <ligand>
        <name>pyridoxal 5'-phosphate</name>
        <dbReference type="ChEBI" id="CHEBI:597326"/>
    </ligand>
</feature>
<dbReference type="InterPro" id="IPR049704">
    <property type="entry name" value="Aminotrans_3_PPA_site"/>
</dbReference>
<dbReference type="PANTHER" id="PTHR11986:SF79">
    <property type="entry name" value="ACETYLORNITHINE AMINOTRANSFERASE, MITOCHONDRIAL"/>
    <property type="match status" value="1"/>
</dbReference>
<comment type="similarity">
    <text evidence="5">Belongs to the class-III pyridoxal-phosphate-dependent aminotransferase family. ArgD subfamily.</text>
</comment>
<dbReference type="Gene3D" id="3.90.1150.10">
    <property type="entry name" value="Aspartate Aminotransferase, domain 1"/>
    <property type="match status" value="1"/>
</dbReference>
<dbReference type="GO" id="GO:0042802">
    <property type="term" value="F:identical protein binding"/>
    <property type="evidence" value="ECO:0007669"/>
    <property type="project" value="TreeGrafter"/>
</dbReference>
<dbReference type="FunFam" id="3.40.640.10:FF:000004">
    <property type="entry name" value="Acetylornithine aminotransferase"/>
    <property type="match status" value="1"/>
</dbReference>
<evidence type="ECO:0000256" key="3">
    <source>
        <dbReference type="ARBA" id="ARBA00022679"/>
    </source>
</evidence>
<dbReference type="InterPro" id="IPR005814">
    <property type="entry name" value="Aminotrans_3"/>
</dbReference>
<dbReference type="CDD" id="cd00610">
    <property type="entry name" value="OAT_like"/>
    <property type="match status" value="1"/>
</dbReference>
<dbReference type="GO" id="GO:0003992">
    <property type="term" value="F:N2-acetyl-L-ornithine:2-oxoglutarate 5-aminotransferase activity"/>
    <property type="evidence" value="ECO:0007669"/>
    <property type="project" value="UniProtKB-UniRule"/>
</dbReference>
<reference evidence="6" key="1">
    <citation type="journal article" date="2021" name="PeerJ">
        <title>Extensive microbial diversity within the chicken gut microbiome revealed by metagenomics and culture.</title>
        <authorList>
            <person name="Gilroy R."/>
            <person name="Ravi A."/>
            <person name="Getino M."/>
            <person name="Pursley I."/>
            <person name="Horton D.L."/>
            <person name="Alikhan N.F."/>
            <person name="Baker D."/>
            <person name="Gharbi K."/>
            <person name="Hall N."/>
            <person name="Watson M."/>
            <person name="Adriaenssens E.M."/>
            <person name="Foster-Nyarko E."/>
            <person name="Jarju S."/>
            <person name="Secka A."/>
            <person name="Antonio M."/>
            <person name="Oren A."/>
            <person name="Chaudhuri R.R."/>
            <person name="La Ragione R."/>
            <person name="Hildebrand F."/>
            <person name="Pallen M.J."/>
        </authorList>
    </citation>
    <scope>NUCLEOTIDE SEQUENCE</scope>
    <source>
        <strain evidence="6">ChiBcec21-2208</strain>
    </source>
</reference>
<keyword evidence="1 5" id="KW-0032">Aminotransferase</keyword>
<comment type="pathway">
    <text evidence="5">Amino-acid biosynthesis; L-arginine biosynthesis; N(2)-acetyl-L-ornithine from L-glutamate: step 4/4.</text>
</comment>
<feature type="modified residue" description="N6-(pyridoxal phosphate)lysine" evidence="5">
    <location>
        <position position="252"/>
    </location>
</feature>
<accession>A0A921INP2</accession>
<dbReference type="GO" id="GO:0005737">
    <property type="term" value="C:cytoplasm"/>
    <property type="evidence" value="ECO:0007669"/>
    <property type="project" value="UniProtKB-SubCell"/>
</dbReference>
<evidence type="ECO:0000313" key="7">
    <source>
        <dbReference type="Proteomes" id="UP000782880"/>
    </source>
</evidence>
<comment type="subcellular location">
    <subcellularLocation>
        <location evidence="5">Cytoplasm</location>
    </subcellularLocation>
</comment>
<sequence length="392" mass="41214">MDTRSIMQRDDAHVLHTYGRSPVALVSGAGMVAVDAEGKQYLDFTSGIGVNALGFCHPAWVAAVSAQAGTLQHTSNLYYTEPCGALAEEICRRTGLDAVFFGNSGAEANEGAIKAARKYSVDTYGPERNKVLTLVNSFHGRTLATLTATGQDVFHHDFGPFPERFGYVPAGDFAALEAAADSETCALMLELVQGEGGVVALDKDYVAKVAAFCKKRDILLVVDEVQTGVGRTGTFLACEQFDLHPDIVTLAKGLGGGLPIGAVVMNRKVADHMGPGSHGSTFGGNPVACAGALAVMRELTDDLLAKDRALAETLRAGLKTLPHVTEVSGLGLMVGIALEEGIAAAAVRTACEQAGLLVLTAKTRIRLLPPLILTQEDVDKALAILRTVLEKL</sequence>
<comment type="caution">
    <text evidence="6">The sequence shown here is derived from an EMBL/GenBank/DDBJ whole genome shotgun (WGS) entry which is preliminary data.</text>
</comment>
<dbReference type="InterPro" id="IPR015422">
    <property type="entry name" value="PyrdxlP-dep_Trfase_small"/>
</dbReference>
<dbReference type="InterPro" id="IPR015421">
    <property type="entry name" value="PyrdxlP-dep_Trfase_major"/>
</dbReference>
<feature type="binding site" evidence="5">
    <location>
        <begin position="223"/>
        <end position="226"/>
    </location>
    <ligand>
        <name>pyridoxal 5'-phosphate</name>
        <dbReference type="ChEBI" id="CHEBI:597326"/>
    </ligand>
</feature>
<dbReference type="Proteomes" id="UP000782880">
    <property type="component" value="Unassembled WGS sequence"/>
</dbReference>
<keyword evidence="3 5" id="KW-0808">Transferase</keyword>
<dbReference type="NCBIfam" id="TIGR00707">
    <property type="entry name" value="argD"/>
    <property type="match status" value="1"/>
</dbReference>
<dbReference type="InterPro" id="IPR050103">
    <property type="entry name" value="Class-III_PLP-dep_AT"/>
</dbReference>
<dbReference type="AlphaFoldDB" id="A0A921INP2"/>
<feature type="binding site" evidence="5">
    <location>
        <position position="280"/>
    </location>
    <ligand>
        <name>N(2)-acetyl-L-ornithine</name>
        <dbReference type="ChEBI" id="CHEBI:57805"/>
    </ligand>
</feature>
<dbReference type="PIRSF" id="PIRSF000521">
    <property type="entry name" value="Transaminase_4ab_Lys_Orn"/>
    <property type="match status" value="1"/>
</dbReference>
<keyword evidence="5" id="KW-0055">Arginine biosynthesis</keyword>
<comment type="miscellaneous">
    <text evidence="5">May also have succinyldiaminopimelate aminotransferase activity, thus carrying out the corresponding step in lysine biosynthesis.</text>
</comment>
<dbReference type="EC" id="2.6.1.11" evidence="5"/>
<dbReference type="NCBIfam" id="NF002325">
    <property type="entry name" value="PRK01278.1"/>
    <property type="match status" value="1"/>
</dbReference>
<evidence type="ECO:0000256" key="1">
    <source>
        <dbReference type="ARBA" id="ARBA00022576"/>
    </source>
</evidence>
<dbReference type="InterPro" id="IPR015424">
    <property type="entry name" value="PyrdxlP-dep_Trfase"/>
</dbReference>
<comment type="catalytic activity">
    <reaction evidence="5">
        <text>N(2)-acetyl-L-ornithine + 2-oxoglutarate = N-acetyl-L-glutamate 5-semialdehyde + L-glutamate</text>
        <dbReference type="Rhea" id="RHEA:18049"/>
        <dbReference type="ChEBI" id="CHEBI:16810"/>
        <dbReference type="ChEBI" id="CHEBI:29123"/>
        <dbReference type="ChEBI" id="CHEBI:29985"/>
        <dbReference type="ChEBI" id="CHEBI:57805"/>
        <dbReference type="EC" id="2.6.1.11"/>
    </reaction>
</comment>
<dbReference type="GO" id="GO:0030170">
    <property type="term" value="F:pyridoxal phosphate binding"/>
    <property type="evidence" value="ECO:0007669"/>
    <property type="project" value="InterPro"/>
</dbReference>
<comment type="cofactor">
    <cofactor evidence="5">
        <name>pyridoxal 5'-phosphate</name>
        <dbReference type="ChEBI" id="CHEBI:597326"/>
    </cofactor>
    <text evidence="5">Binds 1 pyridoxal phosphate per subunit.</text>
</comment>
<organism evidence="6 7">
    <name type="scientific">Subdoligranulum variabile</name>
    <dbReference type="NCBI Taxonomy" id="214851"/>
    <lineage>
        <taxon>Bacteria</taxon>
        <taxon>Bacillati</taxon>
        <taxon>Bacillota</taxon>
        <taxon>Clostridia</taxon>
        <taxon>Eubacteriales</taxon>
        <taxon>Oscillospiraceae</taxon>
        <taxon>Subdoligranulum</taxon>
    </lineage>
</organism>
<evidence type="ECO:0000313" key="6">
    <source>
        <dbReference type="EMBL" id="HJG29227.1"/>
    </source>
</evidence>
<proteinExistence type="inferred from homology"/>